<dbReference type="AlphaFoldDB" id="A0AAV7WEX4"/>
<feature type="compositionally biased region" description="Polar residues" evidence="1">
    <location>
        <begin position="97"/>
        <end position="121"/>
    </location>
</feature>
<evidence type="ECO:0000256" key="1">
    <source>
        <dbReference type="SAM" id="MobiDB-lite"/>
    </source>
</evidence>
<evidence type="ECO:0000313" key="3">
    <source>
        <dbReference type="Proteomes" id="UP001066276"/>
    </source>
</evidence>
<accession>A0AAV7WEX4</accession>
<protein>
    <submittedName>
        <fullName evidence="2">Uncharacterized protein</fullName>
    </submittedName>
</protein>
<reference evidence="2" key="1">
    <citation type="journal article" date="2022" name="bioRxiv">
        <title>Sequencing and chromosome-scale assembly of the giantPleurodeles waltlgenome.</title>
        <authorList>
            <person name="Brown T."/>
            <person name="Elewa A."/>
            <person name="Iarovenko S."/>
            <person name="Subramanian E."/>
            <person name="Araus A.J."/>
            <person name="Petzold A."/>
            <person name="Susuki M."/>
            <person name="Suzuki K.-i.T."/>
            <person name="Hayashi T."/>
            <person name="Toyoda A."/>
            <person name="Oliveira C."/>
            <person name="Osipova E."/>
            <person name="Leigh N.D."/>
            <person name="Simon A."/>
            <person name="Yun M.H."/>
        </authorList>
    </citation>
    <scope>NUCLEOTIDE SEQUENCE</scope>
    <source>
        <strain evidence="2">20211129_DDA</strain>
        <tissue evidence="2">Liver</tissue>
    </source>
</reference>
<organism evidence="2 3">
    <name type="scientific">Pleurodeles waltl</name>
    <name type="common">Iberian ribbed newt</name>
    <dbReference type="NCBI Taxonomy" id="8319"/>
    <lineage>
        <taxon>Eukaryota</taxon>
        <taxon>Metazoa</taxon>
        <taxon>Chordata</taxon>
        <taxon>Craniata</taxon>
        <taxon>Vertebrata</taxon>
        <taxon>Euteleostomi</taxon>
        <taxon>Amphibia</taxon>
        <taxon>Batrachia</taxon>
        <taxon>Caudata</taxon>
        <taxon>Salamandroidea</taxon>
        <taxon>Salamandridae</taxon>
        <taxon>Pleurodelinae</taxon>
        <taxon>Pleurodeles</taxon>
    </lineage>
</organism>
<comment type="caution">
    <text evidence="2">The sequence shown here is derived from an EMBL/GenBank/DDBJ whole genome shotgun (WGS) entry which is preliminary data.</text>
</comment>
<feature type="region of interest" description="Disordered" evidence="1">
    <location>
        <begin position="96"/>
        <end position="127"/>
    </location>
</feature>
<name>A0AAV7WEX4_PLEWA</name>
<dbReference type="EMBL" id="JANPWB010000002">
    <property type="protein sequence ID" value="KAJ1211226.1"/>
    <property type="molecule type" value="Genomic_DNA"/>
</dbReference>
<dbReference type="Proteomes" id="UP001066276">
    <property type="component" value="Chromosome 1_2"/>
</dbReference>
<proteinExistence type="predicted"/>
<sequence length="127" mass="14261">MRVDTRIRSAALCAPDQVYTLPRKRCQGNARYPRAYVSARYKQDLITRSLPAYSRHSTAAEPHSFSAHRCSHASQKCAKDLISSSALLRPISKCTHDNTCQSSQRSILHTSKNVSQTSSTPLRCRVR</sequence>
<gene>
    <name evidence="2" type="ORF">NDU88_006587</name>
</gene>
<keyword evidence="3" id="KW-1185">Reference proteome</keyword>
<evidence type="ECO:0000313" key="2">
    <source>
        <dbReference type="EMBL" id="KAJ1211226.1"/>
    </source>
</evidence>